<sequence length="331" mass="37349">MKIKVYVANEDHEDIFLWVRDNFDYDQNLVIDAERLNPGEQRHFEIEANEDGDGLVSWVAQSANDPEVVKERGPSLLREGETLSVDLFGARKVSRTRTRSTGDTRSLVIGAETEAQIKQLWTKVHRFGGPAKVVATKLVVLQQGIADVAIDQSKVIPGKVERTVKSFKNATDKEKKWDYSVTLTTRRSETAQWTQRITGSNDLKVAFNVPLGDARINADLLQKNSFDLTKTNTQVFSEDYTTTEKFTWKIPPRSLSELNVSVVKGLLQTPVFGFVVIDCVVDLENVFGEVEENMTLSNFLQSPADRQIPIRAELISETYQRTDIEQIDSPL</sequence>
<proteinExistence type="predicted"/>
<evidence type="ECO:0000313" key="1">
    <source>
        <dbReference type="EMBL" id="MEO3713272.1"/>
    </source>
</evidence>
<dbReference type="RefSeq" id="WP_347609559.1">
    <property type="nucleotide sequence ID" value="NZ_JBDPZC010000004.1"/>
</dbReference>
<comment type="caution">
    <text evidence="1">The sequence shown here is derived from an EMBL/GenBank/DDBJ whole genome shotgun (WGS) entry which is preliminary data.</text>
</comment>
<keyword evidence="2" id="KW-1185">Reference proteome</keyword>
<evidence type="ECO:0000313" key="2">
    <source>
        <dbReference type="Proteomes" id="UP001462640"/>
    </source>
</evidence>
<evidence type="ECO:0008006" key="3">
    <source>
        <dbReference type="Google" id="ProtNLM"/>
    </source>
</evidence>
<protein>
    <recommendedName>
        <fullName evidence="3">Phage tail protein</fullName>
    </recommendedName>
</protein>
<name>A0ABV0GDZ8_9BURK</name>
<organism evidence="1 2">
    <name type="scientific">Roseateles flavus</name>
    <dbReference type="NCBI Taxonomy" id="3149041"/>
    <lineage>
        <taxon>Bacteria</taxon>
        <taxon>Pseudomonadati</taxon>
        <taxon>Pseudomonadota</taxon>
        <taxon>Betaproteobacteria</taxon>
        <taxon>Burkholderiales</taxon>
        <taxon>Sphaerotilaceae</taxon>
        <taxon>Roseateles</taxon>
    </lineage>
</organism>
<dbReference type="EMBL" id="JBDPZC010000004">
    <property type="protein sequence ID" value="MEO3713272.1"/>
    <property type="molecule type" value="Genomic_DNA"/>
</dbReference>
<accession>A0ABV0GDZ8</accession>
<dbReference type="Proteomes" id="UP001462640">
    <property type="component" value="Unassembled WGS sequence"/>
</dbReference>
<reference evidence="1 2" key="1">
    <citation type="submission" date="2024-05" db="EMBL/GenBank/DDBJ databases">
        <title>Roseateles sp. 2.12 16S ribosomal RNA gene Genome sequencing and assembly.</title>
        <authorList>
            <person name="Woo H."/>
        </authorList>
    </citation>
    <scope>NUCLEOTIDE SEQUENCE [LARGE SCALE GENOMIC DNA]</scope>
    <source>
        <strain evidence="1 2">2.12</strain>
    </source>
</reference>
<dbReference type="Gene3D" id="2.170.15.10">
    <property type="entry name" value="Proaerolysin, chain A, domain 3"/>
    <property type="match status" value="1"/>
</dbReference>
<gene>
    <name evidence="1" type="ORF">ABDJ40_10910</name>
</gene>